<accession>A0A532UW86</accession>
<dbReference type="InterPro" id="IPR018691">
    <property type="entry name" value="DUF2188"/>
</dbReference>
<dbReference type="Pfam" id="PF09954">
    <property type="entry name" value="DUF2188"/>
    <property type="match status" value="1"/>
</dbReference>
<reference evidence="2 3" key="1">
    <citation type="submission" date="2017-06" db="EMBL/GenBank/DDBJ databases">
        <title>Novel microbial phyla capable of carbon fixation and sulfur reduction in deep-sea sediments.</title>
        <authorList>
            <person name="Huang J."/>
            <person name="Baker B."/>
            <person name="Wang Y."/>
        </authorList>
    </citation>
    <scope>NUCLEOTIDE SEQUENCE [LARGE SCALE GENOMIC DNA]</scope>
    <source>
        <strain evidence="2">B3_TA06</strain>
    </source>
</reference>
<sequence>MPRRKVYHLKFTKNRWALKRPKAKQATRTYPTNEKALKQAPRIVRKQKPSQLKIHKKNGKFQEERTYGKDPYPPKG</sequence>
<protein>
    <recommendedName>
        <fullName evidence="4">DUF2188 domain-containing protein</fullName>
    </recommendedName>
</protein>
<evidence type="ECO:0008006" key="4">
    <source>
        <dbReference type="Google" id="ProtNLM"/>
    </source>
</evidence>
<feature type="region of interest" description="Disordered" evidence="1">
    <location>
        <begin position="20"/>
        <end position="76"/>
    </location>
</feature>
<evidence type="ECO:0000313" key="2">
    <source>
        <dbReference type="EMBL" id="TKJ39172.1"/>
    </source>
</evidence>
<dbReference type="AlphaFoldDB" id="A0A532UW86"/>
<dbReference type="EMBL" id="NJBO01000024">
    <property type="protein sequence ID" value="TKJ39172.1"/>
    <property type="molecule type" value="Genomic_DNA"/>
</dbReference>
<name>A0A532UW86_UNCT6</name>
<evidence type="ECO:0000256" key="1">
    <source>
        <dbReference type="SAM" id="MobiDB-lite"/>
    </source>
</evidence>
<comment type="caution">
    <text evidence="2">The sequence shown here is derived from an EMBL/GenBank/DDBJ whole genome shotgun (WGS) entry which is preliminary data.</text>
</comment>
<organism evidence="2 3">
    <name type="scientific">candidate division TA06 bacterium B3_TA06</name>
    <dbReference type="NCBI Taxonomy" id="2012487"/>
    <lineage>
        <taxon>Bacteria</taxon>
        <taxon>Bacteria division TA06</taxon>
    </lineage>
</organism>
<evidence type="ECO:0000313" key="3">
    <source>
        <dbReference type="Proteomes" id="UP000317778"/>
    </source>
</evidence>
<gene>
    <name evidence="2" type="ORF">CEE36_10410</name>
</gene>
<dbReference type="Proteomes" id="UP000317778">
    <property type="component" value="Unassembled WGS sequence"/>
</dbReference>
<feature type="compositionally biased region" description="Basic residues" evidence="1">
    <location>
        <begin position="43"/>
        <end position="59"/>
    </location>
</feature>
<proteinExistence type="predicted"/>